<evidence type="ECO:0000256" key="2">
    <source>
        <dbReference type="SAM" id="MobiDB-lite"/>
    </source>
</evidence>
<dbReference type="InterPro" id="IPR008081">
    <property type="entry name" value="Cytoplasmic_FMR1-int"/>
</dbReference>
<feature type="compositionally biased region" description="Low complexity" evidence="2">
    <location>
        <begin position="622"/>
        <end position="633"/>
    </location>
</feature>
<dbReference type="GO" id="GO:0030833">
    <property type="term" value="P:regulation of actin filament polymerization"/>
    <property type="evidence" value="ECO:0007669"/>
    <property type="project" value="InterPro"/>
</dbReference>
<dbReference type="AlphaFoldDB" id="A0A2H1WF00"/>
<name>A0A2H1WF00_SPOFR</name>
<dbReference type="GO" id="GO:0031267">
    <property type="term" value="F:small GTPase binding"/>
    <property type="evidence" value="ECO:0007669"/>
    <property type="project" value="InterPro"/>
</dbReference>
<keyword evidence="1" id="KW-0175">Coiled coil</keyword>
<gene>
    <name evidence="3" type="ORF">SFRICE_020660</name>
</gene>
<accession>A0A2H1WF00</accession>
<feature type="coiled-coil region" evidence="1">
    <location>
        <begin position="551"/>
        <end position="585"/>
    </location>
</feature>
<dbReference type="PANTHER" id="PTHR12195">
    <property type="entry name" value="CYTOPLASMIC FMR1-INTERACTING PROTEIN-RELATED"/>
    <property type="match status" value="1"/>
</dbReference>
<sequence>MKNSPSCARGSYSILLIMPAIPAVPLMRRSMRGDRELNRDRRGVNRQYEEFTELCSWKLLHPTDLRSMRGDRELNRDSRGLNRYYEELTELCSWKLLHPTDHASNPRCPPDAEEYERATRYNYTSEEKFAMIEVIAMIKGLQVLMARMETVFADAARRSIYAELQDFVQLKLREPLRKAIKNKKDLIRSIIVSVRETCGDWARGCEPQQDPALRGKKDAEASFTIKVPRRNVGPSSTQLYMVRTQLEALISDKSGGRRTLRKDLDAGTLTQIETFHRLSFYWGYLLNLSDSLQKCCDLSQLWYREFYLEMTMGRKVNKCTVHHQHNEECNDLITMEKRIQFPIEMSMPWILTDHILRTKEPAMMEGRQKSTLRHGVSLFKGDNLAINHPMASLALGEARGSVRLLLTKNHPVPTAGFRAGVSVNQLGSPQLRIRHQSYWAPPLLAFIQHAIDTMDEISIMQICKSNFKEDEISKGKMLLFQSTGKLDQMPSRRRDGTDKSVQDIITFMKATDPDDVPTFVAKELHKLPPVTFDHVDVTRLLKDITSLKSSLAQMQCKLESSDATIQELRAEIVLLRNAVSESRSQDEANVNTRRGAQNVSVSSFASAKLNSSPIANNEVDAPRPAAPRVSPRAENTSREATSTPKVAYAAIAAANTTAASLPKQPKRGKQNRRCESVTTIPVQRCPEKPECDEDGFIKVQKKKKKKPTSRNQCGTGLTGPNMLLRPAVPTTLMYVSRLHHTTKVEDIVEYVKVKTNWTLRVVRLEPRQNTNFKSFVVRVPTQYLEKFLKAEFWPKGVIYRRFRGRLRDTEQRNTTPRIVTSYVLYPLDLYNDSAQYALTVFRKQFLYDEVEAEVNLCFDQFVYKLSEQVYAHYKQLASSMLLDKRYRAECAARGASTGAAPGRYASLLRQRHVALLGRHVDLCALVAQRINADMHRALDAAVAKFEAGDITGVVELEGLISVNRLCHKLLFRRYFACNSAEI</sequence>
<protein>
    <submittedName>
        <fullName evidence="3">SFRICE_020660</fullName>
    </submittedName>
</protein>
<dbReference type="EMBL" id="ODYU01008222">
    <property type="protein sequence ID" value="SOQ51631.1"/>
    <property type="molecule type" value="Genomic_DNA"/>
</dbReference>
<evidence type="ECO:0000256" key="1">
    <source>
        <dbReference type="SAM" id="Coils"/>
    </source>
</evidence>
<reference evidence="3" key="1">
    <citation type="submission" date="2016-07" db="EMBL/GenBank/DDBJ databases">
        <authorList>
            <person name="Bretaudeau A."/>
        </authorList>
    </citation>
    <scope>NUCLEOTIDE SEQUENCE</scope>
    <source>
        <strain evidence="3">Rice</strain>
        <tissue evidence="3">Whole body</tissue>
    </source>
</reference>
<proteinExistence type="predicted"/>
<organism evidence="3">
    <name type="scientific">Spodoptera frugiperda</name>
    <name type="common">Fall armyworm</name>
    <dbReference type="NCBI Taxonomy" id="7108"/>
    <lineage>
        <taxon>Eukaryota</taxon>
        <taxon>Metazoa</taxon>
        <taxon>Ecdysozoa</taxon>
        <taxon>Arthropoda</taxon>
        <taxon>Hexapoda</taxon>
        <taxon>Insecta</taxon>
        <taxon>Pterygota</taxon>
        <taxon>Neoptera</taxon>
        <taxon>Endopterygota</taxon>
        <taxon>Lepidoptera</taxon>
        <taxon>Glossata</taxon>
        <taxon>Ditrysia</taxon>
        <taxon>Noctuoidea</taxon>
        <taxon>Noctuidae</taxon>
        <taxon>Amphipyrinae</taxon>
        <taxon>Spodoptera</taxon>
    </lineage>
</organism>
<evidence type="ECO:0000313" key="3">
    <source>
        <dbReference type="EMBL" id="SOQ51631.1"/>
    </source>
</evidence>
<dbReference type="Pfam" id="PF05994">
    <property type="entry name" value="FragX_IP"/>
    <property type="match status" value="2"/>
</dbReference>
<feature type="region of interest" description="Disordered" evidence="2">
    <location>
        <begin position="613"/>
        <end position="642"/>
    </location>
</feature>
<dbReference type="PRINTS" id="PR01698">
    <property type="entry name" value="CYTOFMRPINTP"/>
</dbReference>